<feature type="compositionally biased region" description="Basic and acidic residues" evidence="1">
    <location>
        <begin position="176"/>
        <end position="216"/>
    </location>
</feature>
<feature type="compositionally biased region" description="Low complexity" evidence="1">
    <location>
        <begin position="60"/>
        <end position="69"/>
    </location>
</feature>
<feature type="compositionally biased region" description="Basic and acidic residues" evidence="1">
    <location>
        <begin position="251"/>
        <end position="311"/>
    </location>
</feature>
<evidence type="ECO:0000313" key="2">
    <source>
        <dbReference type="EMBL" id="MPC67463.1"/>
    </source>
</evidence>
<feature type="compositionally biased region" description="Low complexity" evidence="1">
    <location>
        <begin position="325"/>
        <end position="336"/>
    </location>
</feature>
<keyword evidence="3" id="KW-1185">Reference proteome</keyword>
<feature type="compositionally biased region" description="Basic and acidic residues" evidence="1">
    <location>
        <begin position="106"/>
        <end position="117"/>
    </location>
</feature>
<organism evidence="2 3">
    <name type="scientific">Portunus trituberculatus</name>
    <name type="common">Swimming crab</name>
    <name type="synonym">Neptunus trituberculatus</name>
    <dbReference type="NCBI Taxonomy" id="210409"/>
    <lineage>
        <taxon>Eukaryota</taxon>
        <taxon>Metazoa</taxon>
        <taxon>Ecdysozoa</taxon>
        <taxon>Arthropoda</taxon>
        <taxon>Crustacea</taxon>
        <taxon>Multicrustacea</taxon>
        <taxon>Malacostraca</taxon>
        <taxon>Eumalacostraca</taxon>
        <taxon>Eucarida</taxon>
        <taxon>Decapoda</taxon>
        <taxon>Pleocyemata</taxon>
        <taxon>Brachyura</taxon>
        <taxon>Eubrachyura</taxon>
        <taxon>Portunoidea</taxon>
        <taxon>Portunidae</taxon>
        <taxon>Portuninae</taxon>
        <taxon>Portunus</taxon>
    </lineage>
</organism>
<name>A0A5B7HBI9_PORTR</name>
<comment type="caution">
    <text evidence="2">The sequence shown here is derived from an EMBL/GenBank/DDBJ whole genome shotgun (WGS) entry which is preliminary data.</text>
</comment>
<dbReference type="EMBL" id="VSRR010026281">
    <property type="protein sequence ID" value="MPC67463.1"/>
    <property type="molecule type" value="Genomic_DNA"/>
</dbReference>
<feature type="compositionally biased region" description="Basic residues" evidence="1">
    <location>
        <begin position="217"/>
        <end position="226"/>
    </location>
</feature>
<accession>A0A5B7HBI9</accession>
<dbReference type="AlphaFoldDB" id="A0A5B7HBI9"/>
<sequence>MVQLAQNTPMPPLPPMAPGALVPPPGPLPPPHPQNPMTQPQQLTGDPAAAQLGRPPPSPAAATSPQLAPNGNHPRHSRPPSGTQQARNGHPDPAHTAHHAPRAAATRRDQTSRKDTAQGHIRLRKDVPDSLYLQDRWSYYGDPRVRADQGFLREERHKRWSRDGDGSSWAPRERRHPGDSRSEVSEGAGKDGARDLVKTDAENGGGGEERVGETRRRPQHPQHPPHHYQDTPRSTHPPHAPRTLPRHYRDRPREQEGGERERNRDRDREHERDRERDRERERERNRTHDRERDRDHERSREQGEPRRREPVGEENGYDSDHSRMSRSTAVSYSSRSLPRRPRADSITSHASRASFRNPGRHRGKKKH</sequence>
<protein>
    <submittedName>
        <fullName evidence="2">Uncharacterized protein</fullName>
    </submittedName>
</protein>
<feature type="compositionally biased region" description="Basic residues" evidence="1">
    <location>
        <begin position="358"/>
        <end position="367"/>
    </location>
</feature>
<dbReference type="OrthoDB" id="8918678at2759"/>
<feature type="compositionally biased region" description="Pro residues" evidence="1">
    <location>
        <begin position="9"/>
        <end position="34"/>
    </location>
</feature>
<gene>
    <name evidence="2" type="ORF">E2C01_061640</name>
</gene>
<reference evidence="2 3" key="1">
    <citation type="submission" date="2019-05" db="EMBL/GenBank/DDBJ databases">
        <title>Another draft genome of Portunus trituberculatus and its Hox gene families provides insights of decapod evolution.</title>
        <authorList>
            <person name="Jeong J.-H."/>
            <person name="Song I."/>
            <person name="Kim S."/>
            <person name="Choi T."/>
            <person name="Kim D."/>
            <person name="Ryu S."/>
            <person name="Kim W."/>
        </authorList>
    </citation>
    <scope>NUCLEOTIDE SEQUENCE [LARGE SCALE GENOMIC DNA]</scope>
    <source>
        <tissue evidence="2">Muscle</tissue>
    </source>
</reference>
<feature type="region of interest" description="Disordered" evidence="1">
    <location>
        <begin position="1"/>
        <end position="367"/>
    </location>
</feature>
<evidence type="ECO:0000313" key="3">
    <source>
        <dbReference type="Proteomes" id="UP000324222"/>
    </source>
</evidence>
<dbReference type="Proteomes" id="UP000324222">
    <property type="component" value="Unassembled WGS sequence"/>
</dbReference>
<feature type="compositionally biased region" description="Basic and acidic residues" evidence="1">
    <location>
        <begin position="143"/>
        <end position="165"/>
    </location>
</feature>
<evidence type="ECO:0000256" key="1">
    <source>
        <dbReference type="SAM" id="MobiDB-lite"/>
    </source>
</evidence>
<proteinExistence type="predicted"/>